<gene>
    <name evidence="3" type="ORF">METZ01_LOCUS3871</name>
</gene>
<organism evidence="3">
    <name type="scientific">marine metagenome</name>
    <dbReference type="NCBI Taxonomy" id="408172"/>
    <lineage>
        <taxon>unclassified sequences</taxon>
        <taxon>metagenomes</taxon>
        <taxon>ecological metagenomes</taxon>
    </lineage>
</organism>
<dbReference type="InterPro" id="IPR000438">
    <property type="entry name" value="Acetyl_CoA_COase_Trfase_b_su"/>
</dbReference>
<sequence length="197" mass="21266">MIIDKDILAFPDYSEKLKIARERTGLTSAMITGDGTVHGKPVVVCSTDFGFFGGSFCMSTGEKVWRAVEIAIERNTPVILQVSGGGARMNEGCSSMVSIPKVHVAISRAERAGLPVITLVTDPTLGGVAIGIGSRGVRLFEKNAGNIGFSGKRVIEQYTGRKTSKGFQTVEWLRQHEHADIVVAPQELKQVISQYLT</sequence>
<dbReference type="EMBL" id="UINC01000201">
    <property type="protein sequence ID" value="SUZ51017.1"/>
    <property type="molecule type" value="Genomic_DNA"/>
</dbReference>
<dbReference type="InterPro" id="IPR034733">
    <property type="entry name" value="AcCoA_carboxyl_beta"/>
</dbReference>
<name>A0A381N941_9ZZZZ</name>
<dbReference type="PANTHER" id="PTHR42995">
    <property type="entry name" value="ACETYL-COENZYME A CARBOXYLASE CARBOXYL TRANSFERASE SUBUNIT BETA, CHLOROPLASTIC"/>
    <property type="match status" value="1"/>
</dbReference>
<dbReference type="Gene3D" id="3.90.226.10">
    <property type="entry name" value="2-enoyl-CoA Hydratase, Chain A, domain 1"/>
    <property type="match status" value="1"/>
</dbReference>
<feature type="domain" description="CoA carboxyltransferase N-terminal" evidence="2">
    <location>
        <begin position="1"/>
        <end position="197"/>
    </location>
</feature>
<dbReference type="Pfam" id="PF01039">
    <property type="entry name" value="Carboxyl_trans"/>
    <property type="match status" value="1"/>
</dbReference>
<protein>
    <recommendedName>
        <fullName evidence="2">CoA carboxyltransferase N-terminal domain-containing protein</fullName>
    </recommendedName>
</protein>
<dbReference type="GO" id="GO:0006633">
    <property type="term" value="P:fatty acid biosynthetic process"/>
    <property type="evidence" value="ECO:0007669"/>
    <property type="project" value="InterPro"/>
</dbReference>
<dbReference type="GO" id="GO:2001295">
    <property type="term" value="P:malonyl-CoA biosynthetic process"/>
    <property type="evidence" value="ECO:0007669"/>
    <property type="project" value="TreeGrafter"/>
</dbReference>
<dbReference type="PROSITE" id="PS50980">
    <property type="entry name" value="COA_CT_NTER"/>
    <property type="match status" value="1"/>
</dbReference>
<dbReference type="InterPro" id="IPR011762">
    <property type="entry name" value="COA_CT_N"/>
</dbReference>
<dbReference type="SUPFAM" id="SSF52096">
    <property type="entry name" value="ClpP/crotonase"/>
    <property type="match status" value="1"/>
</dbReference>
<dbReference type="PANTHER" id="PTHR42995:SF5">
    <property type="entry name" value="ACETYL-COENZYME A CARBOXYLASE CARBOXYL TRANSFERASE SUBUNIT BETA, CHLOROPLASTIC"/>
    <property type="match status" value="1"/>
</dbReference>
<dbReference type="AlphaFoldDB" id="A0A381N941"/>
<dbReference type="GO" id="GO:0009317">
    <property type="term" value="C:acetyl-CoA carboxylase complex"/>
    <property type="evidence" value="ECO:0007669"/>
    <property type="project" value="InterPro"/>
</dbReference>
<evidence type="ECO:0000256" key="1">
    <source>
        <dbReference type="ARBA" id="ARBA00022679"/>
    </source>
</evidence>
<evidence type="ECO:0000313" key="3">
    <source>
        <dbReference type="EMBL" id="SUZ51017.1"/>
    </source>
</evidence>
<dbReference type="PRINTS" id="PR01070">
    <property type="entry name" value="ACCCTRFRASEB"/>
</dbReference>
<reference evidence="3" key="1">
    <citation type="submission" date="2018-05" db="EMBL/GenBank/DDBJ databases">
        <authorList>
            <person name="Lanie J.A."/>
            <person name="Ng W.-L."/>
            <person name="Kazmierczak K.M."/>
            <person name="Andrzejewski T.M."/>
            <person name="Davidsen T.M."/>
            <person name="Wayne K.J."/>
            <person name="Tettelin H."/>
            <person name="Glass J.I."/>
            <person name="Rusch D."/>
            <person name="Podicherti R."/>
            <person name="Tsui H.-C.T."/>
            <person name="Winkler M.E."/>
        </authorList>
    </citation>
    <scope>NUCLEOTIDE SEQUENCE</scope>
</reference>
<evidence type="ECO:0000259" key="2">
    <source>
        <dbReference type="PROSITE" id="PS50980"/>
    </source>
</evidence>
<dbReference type="GO" id="GO:0003989">
    <property type="term" value="F:acetyl-CoA carboxylase activity"/>
    <property type="evidence" value="ECO:0007669"/>
    <property type="project" value="InterPro"/>
</dbReference>
<dbReference type="GO" id="GO:0016740">
    <property type="term" value="F:transferase activity"/>
    <property type="evidence" value="ECO:0007669"/>
    <property type="project" value="UniProtKB-KW"/>
</dbReference>
<keyword evidence="1" id="KW-0808">Transferase</keyword>
<dbReference type="InterPro" id="IPR029045">
    <property type="entry name" value="ClpP/crotonase-like_dom_sf"/>
</dbReference>
<accession>A0A381N941</accession>
<proteinExistence type="predicted"/>